<sequence length="76" mass="8251">MAMLANRVPKDGGCFVTIISGLMIAFFYDLIKDDGVIFCQSKGLVNGSGKLDACCVEFDVSELTGINREMRAVVKK</sequence>
<feature type="transmembrane region" description="Helical" evidence="1">
    <location>
        <begin position="12"/>
        <end position="31"/>
    </location>
</feature>
<dbReference type="RefSeq" id="WP_143170793.1">
    <property type="nucleotide sequence ID" value="NZ_FRFE01000025.1"/>
</dbReference>
<name>A0A1M7YFM0_9BACT</name>
<keyword evidence="1" id="KW-0472">Membrane</keyword>
<evidence type="ECO:0000313" key="3">
    <source>
        <dbReference type="Proteomes" id="UP000184603"/>
    </source>
</evidence>
<dbReference type="EMBL" id="FRFE01000025">
    <property type="protein sequence ID" value="SHO51447.1"/>
    <property type="molecule type" value="Genomic_DNA"/>
</dbReference>
<gene>
    <name evidence="2" type="ORF">SAMN02745220_04013</name>
</gene>
<keyword evidence="1" id="KW-1133">Transmembrane helix</keyword>
<protein>
    <submittedName>
        <fullName evidence="2">Uncharacterized protein</fullName>
    </submittedName>
</protein>
<dbReference type="AlphaFoldDB" id="A0A1M7YFM0"/>
<dbReference type="Proteomes" id="UP000184603">
    <property type="component" value="Unassembled WGS sequence"/>
</dbReference>
<proteinExistence type="predicted"/>
<keyword evidence="1" id="KW-0812">Transmembrane</keyword>
<accession>A0A1M7YFM0</accession>
<evidence type="ECO:0000256" key="1">
    <source>
        <dbReference type="SAM" id="Phobius"/>
    </source>
</evidence>
<keyword evidence="3" id="KW-1185">Reference proteome</keyword>
<reference evidence="2 3" key="1">
    <citation type="submission" date="2016-12" db="EMBL/GenBank/DDBJ databases">
        <authorList>
            <person name="Song W.-J."/>
            <person name="Kurnit D.M."/>
        </authorList>
    </citation>
    <scope>NUCLEOTIDE SEQUENCE [LARGE SCALE GENOMIC DNA]</scope>
    <source>
        <strain evidence="2 3">DSM 18488</strain>
    </source>
</reference>
<organism evidence="2 3">
    <name type="scientific">Desulfopila aestuarii DSM 18488</name>
    <dbReference type="NCBI Taxonomy" id="1121416"/>
    <lineage>
        <taxon>Bacteria</taxon>
        <taxon>Pseudomonadati</taxon>
        <taxon>Thermodesulfobacteriota</taxon>
        <taxon>Desulfobulbia</taxon>
        <taxon>Desulfobulbales</taxon>
        <taxon>Desulfocapsaceae</taxon>
        <taxon>Desulfopila</taxon>
    </lineage>
</organism>
<evidence type="ECO:0000313" key="2">
    <source>
        <dbReference type="EMBL" id="SHO51447.1"/>
    </source>
</evidence>